<keyword evidence="2" id="KW-0479">Metal-binding</keyword>
<comment type="caution">
    <text evidence="10">The sequence shown here is derived from an EMBL/GenBank/DDBJ whole genome shotgun (WGS) entry which is preliminary data.</text>
</comment>
<dbReference type="PANTHER" id="PTHR21240:SF29">
    <property type="entry name" value="AMIDOHYDROLASE-RELATED DOMAIN-CONTAINING PROTEIN"/>
    <property type="match status" value="1"/>
</dbReference>
<keyword evidence="4" id="KW-0862">Zinc</keyword>
<dbReference type="STRING" id="1081105.A0A162KFA9"/>
<dbReference type="GO" id="GO:0016787">
    <property type="term" value="F:hydrolase activity"/>
    <property type="evidence" value="ECO:0007669"/>
    <property type="project" value="InterPro"/>
</dbReference>
<dbReference type="OrthoDB" id="2832284at2759"/>
<organism evidence="10 11">
    <name type="scientific">Metarhizium rileyi (strain RCEF 4871)</name>
    <name type="common">Nomuraea rileyi</name>
    <dbReference type="NCBI Taxonomy" id="1649241"/>
    <lineage>
        <taxon>Eukaryota</taxon>
        <taxon>Fungi</taxon>
        <taxon>Dikarya</taxon>
        <taxon>Ascomycota</taxon>
        <taxon>Pezizomycotina</taxon>
        <taxon>Sordariomycetes</taxon>
        <taxon>Hypocreomycetidae</taxon>
        <taxon>Hypocreales</taxon>
        <taxon>Clavicipitaceae</taxon>
        <taxon>Metarhizium</taxon>
    </lineage>
</organism>
<evidence type="ECO:0000259" key="9">
    <source>
        <dbReference type="Pfam" id="PF04909"/>
    </source>
</evidence>
<dbReference type="SUPFAM" id="SSF51556">
    <property type="entry name" value="Metallo-dependent hydrolases"/>
    <property type="match status" value="1"/>
</dbReference>
<dbReference type="EC" id="4.1.1.52" evidence="7"/>
<evidence type="ECO:0000256" key="6">
    <source>
        <dbReference type="ARBA" id="ARBA00036832"/>
    </source>
</evidence>
<evidence type="ECO:0000256" key="7">
    <source>
        <dbReference type="ARBA" id="ARBA00038889"/>
    </source>
</evidence>
<evidence type="ECO:0000256" key="5">
    <source>
        <dbReference type="ARBA" id="ARBA00023239"/>
    </source>
</evidence>
<comment type="similarity">
    <text evidence="1">Belongs to the metallo-dependent hydrolases superfamily. ACMSD family.</text>
</comment>
<dbReference type="InterPro" id="IPR032466">
    <property type="entry name" value="Metal_Hydrolase"/>
</dbReference>
<dbReference type="InterPro" id="IPR032465">
    <property type="entry name" value="ACMSD"/>
</dbReference>
<evidence type="ECO:0000313" key="10">
    <source>
        <dbReference type="EMBL" id="OAA50304.1"/>
    </source>
</evidence>
<gene>
    <name evidence="10" type="ORF">NOR_00754</name>
</gene>
<feature type="domain" description="Amidohydrolase-related" evidence="9">
    <location>
        <begin position="4"/>
        <end position="349"/>
    </location>
</feature>
<dbReference type="GO" id="GO:0005829">
    <property type="term" value="C:cytosol"/>
    <property type="evidence" value="ECO:0007669"/>
    <property type="project" value="TreeGrafter"/>
</dbReference>
<accession>A0A162KFA9</accession>
<dbReference type="Pfam" id="PF04909">
    <property type="entry name" value="Amidohydro_2"/>
    <property type="match status" value="1"/>
</dbReference>
<keyword evidence="5 8" id="KW-0456">Lyase</keyword>
<evidence type="ECO:0000256" key="3">
    <source>
        <dbReference type="ARBA" id="ARBA00022793"/>
    </source>
</evidence>
<dbReference type="EMBL" id="AZHC01000002">
    <property type="protein sequence ID" value="OAA50304.1"/>
    <property type="molecule type" value="Genomic_DNA"/>
</dbReference>
<dbReference type="InterPro" id="IPR006680">
    <property type="entry name" value="Amidohydro-rel"/>
</dbReference>
<evidence type="ECO:0000256" key="4">
    <source>
        <dbReference type="ARBA" id="ARBA00022833"/>
    </source>
</evidence>
<dbReference type="AlphaFoldDB" id="A0A162KFA9"/>
<evidence type="ECO:0000256" key="1">
    <source>
        <dbReference type="ARBA" id="ARBA00005871"/>
    </source>
</evidence>
<dbReference type="Gene3D" id="3.20.20.140">
    <property type="entry name" value="Metal-dependent hydrolases"/>
    <property type="match status" value="1"/>
</dbReference>
<protein>
    <recommendedName>
        <fullName evidence="7">6-methylsalicylate decarboxylase</fullName>
        <ecNumber evidence="7">4.1.1.52</ecNumber>
    </recommendedName>
</protein>
<dbReference type="GO" id="GO:0046872">
    <property type="term" value="F:metal ion binding"/>
    <property type="evidence" value="ECO:0007669"/>
    <property type="project" value="UniProtKB-KW"/>
</dbReference>
<evidence type="ECO:0000256" key="8">
    <source>
        <dbReference type="RuleBase" id="RU366045"/>
    </source>
</evidence>
<keyword evidence="3 8" id="KW-0210">Decarboxylase</keyword>
<dbReference type="Proteomes" id="UP000243498">
    <property type="component" value="Unassembled WGS sequence"/>
</dbReference>
<proteinExistence type="inferred from homology"/>
<evidence type="ECO:0000313" key="11">
    <source>
        <dbReference type="Proteomes" id="UP000243498"/>
    </source>
</evidence>
<reference evidence="10 11" key="1">
    <citation type="journal article" date="2016" name="Genome Biol. Evol.">
        <title>Divergent and convergent evolution of fungal pathogenicity.</title>
        <authorList>
            <person name="Shang Y."/>
            <person name="Xiao G."/>
            <person name="Zheng P."/>
            <person name="Cen K."/>
            <person name="Zhan S."/>
            <person name="Wang C."/>
        </authorList>
    </citation>
    <scope>NUCLEOTIDE SEQUENCE [LARGE SCALE GENOMIC DNA]</scope>
    <source>
        <strain evidence="10 11">RCEF 4871</strain>
    </source>
</reference>
<sequence length="349" mass="39057">MDKIDVHAHFLPDFYAQALREAGHIPGPDGMSAIPSWDPATHLRFMQEQNITKAYLSISSPGVYLTVPSKNATRNAKKLARQVNEYASRLKAQYPDKFGFFASVPLPDVEAALLEIQYCFRKLDPGPDGVVFMSNYYGMYFGDPALDTIYEALDELNVTVFEHPTTPCTEHNHLRFDTKSDTWTISQEAWQALNRPVSSRQIAAPTLDFPFDSARTFADLFYSKIPSRFPRIRWIIPHAGGGLLSTLDRIVVYSGLYPDLNLTRSVMKETLSRSFYFDLAGPWPADSAIQSLLRWVDYTKILWGTDTPFTSWAAAAAGIAAFDEDVEEVLGDAGKAQAVRAENAKRLLG</sequence>
<evidence type="ECO:0000256" key="2">
    <source>
        <dbReference type="ARBA" id="ARBA00022723"/>
    </source>
</evidence>
<dbReference type="GO" id="GO:0047596">
    <property type="term" value="F:6-methylsalicylate decarboxylase activity"/>
    <property type="evidence" value="ECO:0007669"/>
    <property type="project" value="UniProtKB-EC"/>
</dbReference>
<dbReference type="PANTHER" id="PTHR21240">
    <property type="entry name" value="2-AMINO-3-CARBOXYLMUCONATE-6-SEMIALDEHYDE DECARBOXYLASE"/>
    <property type="match status" value="1"/>
</dbReference>
<dbReference type="GO" id="GO:0019748">
    <property type="term" value="P:secondary metabolic process"/>
    <property type="evidence" value="ECO:0007669"/>
    <property type="project" value="TreeGrafter"/>
</dbReference>
<comment type="catalytic activity">
    <reaction evidence="6">
        <text>6-methylsalicylate + H(+) = 3-methylphenol + CO2</text>
        <dbReference type="Rhea" id="RHEA:23112"/>
        <dbReference type="ChEBI" id="CHEBI:15378"/>
        <dbReference type="ChEBI" id="CHEBI:16526"/>
        <dbReference type="ChEBI" id="CHEBI:17231"/>
        <dbReference type="ChEBI" id="CHEBI:36658"/>
        <dbReference type="EC" id="4.1.1.52"/>
    </reaction>
    <physiologicalReaction direction="left-to-right" evidence="6">
        <dbReference type="Rhea" id="RHEA:23113"/>
    </physiologicalReaction>
</comment>
<dbReference type="OMA" id="GFFMDTT"/>
<name>A0A162KFA9_METRR</name>
<keyword evidence="11" id="KW-1185">Reference proteome</keyword>